<feature type="non-terminal residue" evidence="1">
    <location>
        <position position="1"/>
    </location>
</feature>
<evidence type="ECO:0008006" key="3">
    <source>
        <dbReference type="Google" id="ProtNLM"/>
    </source>
</evidence>
<evidence type="ECO:0000313" key="1">
    <source>
        <dbReference type="EMBL" id="KAF8876375.1"/>
    </source>
</evidence>
<keyword evidence="2" id="KW-1185">Reference proteome</keyword>
<dbReference type="AlphaFoldDB" id="A0A9P5NB12"/>
<dbReference type="OrthoDB" id="3260407at2759"/>
<feature type="non-terminal residue" evidence="1">
    <location>
        <position position="97"/>
    </location>
</feature>
<evidence type="ECO:0000313" key="2">
    <source>
        <dbReference type="Proteomes" id="UP000724874"/>
    </source>
</evidence>
<organism evidence="1 2">
    <name type="scientific">Gymnopilus junonius</name>
    <name type="common">Spectacular rustgill mushroom</name>
    <name type="synonym">Gymnopilus spectabilis subsp. junonius</name>
    <dbReference type="NCBI Taxonomy" id="109634"/>
    <lineage>
        <taxon>Eukaryota</taxon>
        <taxon>Fungi</taxon>
        <taxon>Dikarya</taxon>
        <taxon>Basidiomycota</taxon>
        <taxon>Agaricomycotina</taxon>
        <taxon>Agaricomycetes</taxon>
        <taxon>Agaricomycetidae</taxon>
        <taxon>Agaricales</taxon>
        <taxon>Agaricineae</taxon>
        <taxon>Hymenogastraceae</taxon>
        <taxon>Gymnopilus</taxon>
    </lineage>
</organism>
<protein>
    <recommendedName>
        <fullName evidence="3">Reverse transcriptase</fullName>
    </recommendedName>
</protein>
<proteinExistence type="predicted"/>
<sequence length="97" mass="11079">PWCHFGCRALEDIHHIMLDCPRFEPIRSSARSCATGLFHDTDTWPAGESYYYLGVIPRIDLDEDSQAPTQNTSLHARLADNWHTLSIRLAGRIWGEV</sequence>
<gene>
    <name evidence="1" type="ORF">CPB84DRAFT_1649434</name>
</gene>
<dbReference type="EMBL" id="JADNYJ010000183">
    <property type="protein sequence ID" value="KAF8876375.1"/>
    <property type="molecule type" value="Genomic_DNA"/>
</dbReference>
<comment type="caution">
    <text evidence="1">The sequence shown here is derived from an EMBL/GenBank/DDBJ whole genome shotgun (WGS) entry which is preliminary data.</text>
</comment>
<name>A0A9P5NB12_GYMJU</name>
<reference evidence="1" key="1">
    <citation type="submission" date="2020-11" db="EMBL/GenBank/DDBJ databases">
        <authorList>
            <consortium name="DOE Joint Genome Institute"/>
            <person name="Ahrendt S."/>
            <person name="Riley R."/>
            <person name="Andreopoulos W."/>
            <person name="LaButti K."/>
            <person name="Pangilinan J."/>
            <person name="Ruiz-duenas F.J."/>
            <person name="Barrasa J.M."/>
            <person name="Sanchez-Garcia M."/>
            <person name="Camarero S."/>
            <person name="Miyauchi S."/>
            <person name="Serrano A."/>
            <person name="Linde D."/>
            <person name="Babiker R."/>
            <person name="Drula E."/>
            <person name="Ayuso-Fernandez I."/>
            <person name="Pacheco R."/>
            <person name="Padilla G."/>
            <person name="Ferreira P."/>
            <person name="Barriuso J."/>
            <person name="Kellner H."/>
            <person name="Castanera R."/>
            <person name="Alfaro M."/>
            <person name="Ramirez L."/>
            <person name="Pisabarro A.G."/>
            <person name="Kuo A."/>
            <person name="Tritt A."/>
            <person name="Lipzen A."/>
            <person name="He G."/>
            <person name="Yan M."/>
            <person name="Ng V."/>
            <person name="Cullen D."/>
            <person name="Martin F."/>
            <person name="Rosso M.-N."/>
            <person name="Henrissat B."/>
            <person name="Hibbett D."/>
            <person name="Martinez A.T."/>
            <person name="Grigoriev I.V."/>
        </authorList>
    </citation>
    <scope>NUCLEOTIDE SEQUENCE</scope>
    <source>
        <strain evidence="1">AH 44721</strain>
    </source>
</reference>
<dbReference type="Proteomes" id="UP000724874">
    <property type="component" value="Unassembled WGS sequence"/>
</dbReference>
<accession>A0A9P5NB12</accession>